<dbReference type="Proteomes" id="UP001057402">
    <property type="component" value="Chromosome 1"/>
</dbReference>
<accession>A0ACB9SNW3</accession>
<sequence>MKVPVTGATGFLGGKLYTTLLNQRHDVRALGAASDGIDLNGWGMWICEGGVYVVIVRAGPDGCIGDESQAHREKVFCAEYGKSKLMADKIACRAASDGLPLASLYPGVIFMALGSHSRKCSGQLDDRKLHLVAARGTIAEMLKGRPGERYPLTGENATFILLFDMAALITGTSHKPKWHMDGYRFPVSPASQESSFSSALRSPVSSSFPPRSLWFPPSPRDWLDVLASSPRCGSRRSMRRDCRFGFCSRLCLGFSLRGSSD</sequence>
<organism evidence="1 2">
    <name type="scientific">Melastoma candidum</name>
    <dbReference type="NCBI Taxonomy" id="119954"/>
    <lineage>
        <taxon>Eukaryota</taxon>
        <taxon>Viridiplantae</taxon>
        <taxon>Streptophyta</taxon>
        <taxon>Embryophyta</taxon>
        <taxon>Tracheophyta</taxon>
        <taxon>Spermatophyta</taxon>
        <taxon>Magnoliopsida</taxon>
        <taxon>eudicotyledons</taxon>
        <taxon>Gunneridae</taxon>
        <taxon>Pentapetalae</taxon>
        <taxon>rosids</taxon>
        <taxon>malvids</taxon>
        <taxon>Myrtales</taxon>
        <taxon>Melastomataceae</taxon>
        <taxon>Melastomatoideae</taxon>
        <taxon>Melastomateae</taxon>
        <taxon>Melastoma</taxon>
    </lineage>
</organism>
<proteinExistence type="predicted"/>
<evidence type="ECO:0000313" key="2">
    <source>
        <dbReference type="Proteomes" id="UP001057402"/>
    </source>
</evidence>
<name>A0ACB9SNW3_9MYRT</name>
<dbReference type="EMBL" id="CM042880">
    <property type="protein sequence ID" value="KAI4389902.1"/>
    <property type="molecule type" value="Genomic_DNA"/>
</dbReference>
<protein>
    <submittedName>
        <fullName evidence="1">Uncharacterized protein</fullName>
    </submittedName>
</protein>
<reference evidence="2" key="1">
    <citation type="journal article" date="2023" name="Front. Plant Sci.">
        <title>Chromosomal-level genome assembly of Melastoma candidum provides insights into trichome evolution.</title>
        <authorList>
            <person name="Zhong Y."/>
            <person name="Wu W."/>
            <person name="Sun C."/>
            <person name="Zou P."/>
            <person name="Liu Y."/>
            <person name="Dai S."/>
            <person name="Zhou R."/>
        </authorList>
    </citation>
    <scope>NUCLEOTIDE SEQUENCE [LARGE SCALE GENOMIC DNA]</scope>
</reference>
<evidence type="ECO:0000313" key="1">
    <source>
        <dbReference type="EMBL" id="KAI4389902.1"/>
    </source>
</evidence>
<keyword evidence="2" id="KW-1185">Reference proteome</keyword>
<gene>
    <name evidence="1" type="ORF">MLD38_002072</name>
</gene>
<comment type="caution">
    <text evidence="1">The sequence shown here is derived from an EMBL/GenBank/DDBJ whole genome shotgun (WGS) entry which is preliminary data.</text>
</comment>